<sequence length="2041" mass="228630">MKKRALALILCIMMIFNLTTAFANGEVDAASKDIKLTLTAEDKSSMEISIEPETIAKDISGVKTDTVFEHKKITYKGGIGWTQGKSYCVSDGKLYIDPIRNKHTLTLKLNSGEELHFIRKDKNFERIDLAHPPKGKLHIKLEGYFEGALVGQRKYDAVSAATGTTSDNKNSNIKVYGQITDENKGPIPGAWKELSKSDIEVDKGRTKIILDEKSGMKPSYNAGDSSITLAGEPKNVGDYPVKVELVDIYGRTASSNEAWFSVSDIETTYLDKVMKDVNTRLKTTANGKVLFNQEPWYIAYFNENNKGEGQEYIVPKNINLWQGSHESGTYGQLGLIFNLSDNPRREKFEYKPDEDRIPIQNFVLQEGSDLTLVNMKVFSGVNIIVNKGAILNIHDSSIYGKITVNGGRLRVNYDPDGKFQGEFGKPSDTKVVSGSSIQGQIILNDGAVLESSYIYSNTNNLTDVNKAVKNTRPVVLVKGKAFIRGNVFVKGDESPTGSESNGRPYRGQTGVEVDGGSLTILENSNLYTYGGGTSATTSRGGNALVLKNGGKILGDGGLVALGGTGHSGEGGYAVCGEGTISSKIAYLRAGNGSDVSPATENGVKITKNVIGKVEAGKKGSGKIAEEYPEYWGHSSVPKKLDENTIGEALINPSGEEGINGEQAPIFEDAKPGQKIKRVEFTTNTFHQKSIQVAQKSDDSKAWIKKLENKQGIVSLGSEKIEMLDKEVEGRKGYKVEGSFLYIYGLNVGDKVDIKVDGYVPVSLKAVAREDVENMYRLEIFSKEPEEKPYIPEEELDISNENVARAKEYIKNLKFDKDALKQDGVNTGRNSSTIKDLTKSIERAKELASKENLSPDEKKELVLIHKNKFENKTKNILIDMDLEDDKVVANRHDNKRLHAKIKNGKVTYSSELASISKQTYPKLTVYRIDKTEYETDVVTGATPKFENNELDGKYYDIKRVLPENQVRSAQSSKYEISFNEAEIKKDFPNAHLLKIVFSVKLADDIFVKSTDYVFLSDTKAVEKEDDNDNIVSEQDPTKENNKNIVSEQDPTKENNKNEGPKDKNDQNKGHYEYISTRRHVPVKVKSSEKSVVKPYIEGYADGLFRPNLAVTRAEAAQMILKLQKATASKNKLDFDDVKDAWYNEALNYTYSKSMILAKDGKLRPDDKMTRAEFVRMIFPLLPQKSTEEAFTDIRGHEFEEAILRATANGIVKGYPDKTFRPDGKVTRAEAVAMLNRLYKKTLTADEIEKNMFKLKTFEDVKKSHWAYKEIMSAMNYEFVKSAGDDSYTYEMRHEEVWDRVWVEDSVKKEKKPEIKKEFIAKNLTDKNSKITLKGKLSKDAKLEIKDKSELKAGKVQITVPESILKDYRNLKAKEGKTYEIIKSYDVKLIGDYQGKLQVSLAVGDEYNGKNALIKHLSKDGLKSYTDVVKEGKVEVEVDGLSPFVVIIEKDKINQGMLDLKHSLNEKLDAASKKDKLKFTKKSFDILEKEIKKAKTLKDSKDKEAIKQEIASLERAIKGLQKLGDIDDLQKKLNAAWKKIEDESYTQESREKLKSFLGKFADYDFDNATEEIVEKELKAIADEVGKLVKKPVVEEVALEIDKTNGTVDHAKAVIGKTFKDATTSTGLYEFEEPSISGKKFLGWKINGEGETFTSENLKNQTIKKEMVKEGKIRLVAQFENVTLPAVEKKNVKLTEEKKPKAIGVDGTDADTIAWLSKLKKQNGSISKYPSGEKLDKVSSSSYALGYYVYSGRSLGIANAKVGDIFKVEVEGYKDIFLKAEEFGSSYHLVQIDNPQAQKEDPPKLQLKTVVFENSENLKIVLKKDHENSGIWLDTLDTKGKVEKLEGNTYVDFPKENLKFYNKNSKKSLTIYNLKIGDIVKISVEGFEDVYLQAEQYGSSYKLKQVKNPQASGNEEDTPSQEPKPNQKPKIGPPLNRQLNILSNESPDENTMKWYKKLYDEGEVLLNGTTMEKIEEFGTEKGYYLNPPDKAVRIKFRKLSKDDIITLKVPGWEDIRFKVVDLISYLGPNGEKEAEFTELKPGEN</sequence>
<feature type="coiled-coil region" evidence="2">
    <location>
        <begin position="1482"/>
        <end position="1521"/>
    </location>
</feature>
<name>A0A371INI5_9FIRM</name>
<dbReference type="Gene3D" id="1.20.1270.90">
    <property type="entry name" value="AF1782-like"/>
    <property type="match status" value="1"/>
</dbReference>
<comment type="caution">
    <text evidence="6">The sequence shown here is derived from an EMBL/GenBank/DDBJ whole genome shotgun (WGS) entry which is preliminary data.</text>
</comment>
<dbReference type="STRING" id="1871336.BBG48_08535"/>
<keyword evidence="7" id="KW-1185">Reference proteome</keyword>
<organism evidence="6 7">
    <name type="scientific">Criibacterium bergeronii</name>
    <dbReference type="NCBI Taxonomy" id="1871336"/>
    <lineage>
        <taxon>Bacteria</taxon>
        <taxon>Bacillati</taxon>
        <taxon>Bacillota</taxon>
        <taxon>Clostridia</taxon>
        <taxon>Peptostreptococcales</taxon>
        <taxon>Filifactoraceae</taxon>
        <taxon>Criibacterium</taxon>
    </lineage>
</organism>
<reference evidence="6 7" key="1">
    <citation type="journal article" date="2016" name="Genome Announc.">
        <title>Draft Genome Sequence of Criibacterium bergeronii gen. nov., sp. nov., Strain CCRI-22567T, Isolated from a Vaginal Sample from a Woman with Bacterial Vaginosis.</title>
        <authorList>
            <person name="Maheux A.F."/>
            <person name="Berube E."/>
            <person name="Boudreau D.K."/>
            <person name="Raymond F."/>
            <person name="Corbeil J."/>
            <person name="Roy P.H."/>
            <person name="Boissinot M."/>
            <person name="Omar R.F."/>
        </authorList>
    </citation>
    <scope>NUCLEOTIDE SEQUENCE [LARGE SCALE GENOMIC DNA]</scope>
    <source>
        <strain evidence="6 7">CCRI-22567</strain>
    </source>
</reference>
<dbReference type="InterPro" id="IPR051465">
    <property type="entry name" value="Cell_Envelope_Struct_Comp"/>
</dbReference>
<feature type="domain" description="SLH" evidence="5">
    <location>
        <begin position="1056"/>
        <end position="1132"/>
    </location>
</feature>
<feature type="chain" id="PRO_5016728608" evidence="4">
    <location>
        <begin position="24"/>
        <end position="2041"/>
    </location>
</feature>
<evidence type="ECO:0000256" key="4">
    <source>
        <dbReference type="SAM" id="SignalP"/>
    </source>
</evidence>
<dbReference type="PANTHER" id="PTHR43308:SF5">
    <property type="entry name" value="S-LAYER PROTEIN _ PEPTIDOGLYCAN ENDO-BETA-N-ACETYLGLUCOSAMINIDASE"/>
    <property type="match status" value="1"/>
</dbReference>
<feature type="domain" description="SLH" evidence="5">
    <location>
        <begin position="1184"/>
        <end position="1247"/>
    </location>
</feature>
<evidence type="ECO:0000256" key="3">
    <source>
        <dbReference type="SAM" id="MobiDB-lite"/>
    </source>
</evidence>
<proteinExistence type="predicted"/>
<dbReference type="PROSITE" id="PS51272">
    <property type="entry name" value="SLH"/>
    <property type="match status" value="2"/>
</dbReference>
<gene>
    <name evidence="6" type="ORF">BBG48_001465</name>
</gene>
<evidence type="ECO:0000256" key="1">
    <source>
        <dbReference type="ARBA" id="ARBA00022737"/>
    </source>
</evidence>
<dbReference type="InterPro" id="IPR001119">
    <property type="entry name" value="SLH_dom"/>
</dbReference>
<evidence type="ECO:0000313" key="6">
    <source>
        <dbReference type="EMBL" id="RDY22039.1"/>
    </source>
</evidence>
<keyword evidence="1" id="KW-0677">Repeat</keyword>
<evidence type="ECO:0000259" key="5">
    <source>
        <dbReference type="PROSITE" id="PS51272"/>
    </source>
</evidence>
<feature type="signal peptide" evidence="4">
    <location>
        <begin position="1"/>
        <end position="23"/>
    </location>
</feature>
<dbReference type="Pfam" id="PF00395">
    <property type="entry name" value="SLH"/>
    <property type="match status" value="3"/>
</dbReference>
<feature type="region of interest" description="Disordered" evidence="3">
    <location>
        <begin position="1023"/>
        <end position="1072"/>
    </location>
</feature>
<dbReference type="PANTHER" id="PTHR43308">
    <property type="entry name" value="OUTER MEMBRANE PROTEIN ALPHA-RELATED"/>
    <property type="match status" value="1"/>
</dbReference>
<dbReference type="Proteomes" id="UP000093352">
    <property type="component" value="Unassembled WGS sequence"/>
</dbReference>
<dbReference type="RefSeq" id="WP_068912196.1">
    <property type="nucleotide sequence ID" value="NZ_MBEW02000002.1"/>
</dbReference>
<evidence type="ECO:0000313" key="7">
    <source>
        <dbReference type="Proteomes" id="UP000093352"/>
    </source>
</evidence>
<keyword evidence="2" id="KW-0175">Coiled coil</keyword>
<accession>A0A371INI5</accession>
<keyword evidence="4" id="KW-0732">Signal</keyword>
<feature type="region of interest" description="Disordered" evidence="3">
    <location>
        <begin position="1904"/>
        <end position="1940"/>
    </location>
</feature>
<feature type="compositionally biased region" description="Basic and acidic residues" evidence="3">
    <location>
        <begin position="1048"/>
        <end position="1070"/>
    </location>
</feature>
<evidence type="ECO:0000256" key="2">
    <source>
        <dbReference type="SAM" id="Coils"/>
    </source>
</evidence>
<dbReference type="EMBL" id="MBEW02000002">
    <property type="protein sequence ID" value="RDY22039.1"/>
    <property type="molecule type" value="Genomic_DNA"/>
</dbReference>
<protein>
    <submittedName>
        <fullName evidence="6">S-layer homology domain-containing protein</fullName>
    </submittedName>
</protein>